<dbReference type="CDD" id="cd04486">
    <property type="entry name" value="YhcR_OBF_like"/>
    <property type="match status" value="1"/>
</dbReference>
<reference evidence="4 5" key="1">
    <citation type="submission" date="2016-03" db="EMBL/GenBank/DDBJ databases">
        <title>Shallow-sea hydrothermal system.</title>
        <authorList>
            <person name="Tang K."/>
        </authorList>
    </citation>
    <scope>NUCLEOTIDE SEQUENCE [LARGE SCALE GENOMIC DNA]</scope>
    <source>
        <strain evidence="4 5">JLT9</strain>
    </source>
</reference>
<dbReference type="InterPro" id="IPR005135">
    <property type="entry name" value="Endo/exonuclease/phosphatase"/>
</dbReference>
<feature type="domain" description="LTD" evidence="3">
    <location>
        <begin position="71"/>
        <end position="192"/>
    </location>
</feature>
<evidence type="ECO:0000256" key="1">
    <source>
        <dbReference type="SAM" id="MobiDB-lite"/>
    </source>
</evidence>
<dbReference type="Pfam" id="PF04122">
    <property type="entry name" value="CW_binding_2"/>
    <property type="match status" value="3"/>
</dbReference>
<dbReference type="SUPFAM" id="SSF56219">
    <property type="entry name" value="DNase I-like"/>
    <property type="match status" value="1"/>
</dbReference>
<name>A0A1B1NGN1_9MICO</name>
<dbReference type="InterPro" id="IPR047971">
    <property type="entry name" value="ExeM-like"/>
</dbReference>
<feature type="transmembrane region" description="Helical" evidence="2">
    <location>
        <begin position="53"/>
        <end position="71"/>
    </location>
</feature>
<protein>
    <submittedName>
        <fullName evidence="4">5'-nucleotidase</fullName>
        <ecNumber evidence="4">3.1.3.5</ecNumber>
    </submittedName>
</protein>
<dbReference type="AlphaFoldDB" id="A0A1B1NGN1"/>
<organism evidence="4 5">
    <name type="scientific">Serinicoccus hydrothermalis</name>
    <dbReference type="NCBI Taxonomy" id="1758689"/>
    <lineage>
        <taxon>Bacteria</taxon>
        <taxon>Bacillati</taxon>
        <taxon>Actinomycetota</taxon>
        <taxon>Actinomycetes</taxon>
        <taxon>Micrococcales</taxon>
        <taxon>Ornithinimicrobiaceae</taxon>
        <taxon>Serinicoccus</taxon>
    </lineage>
</organism>
<proteinExistence type="predicted"/>
<dbReference type="STRING" id="1758689.SGUI_3182"/>
<accession>A0A1B1NGN1</accession>
<keyword evidence="5" id="KW-1185">Reference proteome</keyword>
<evidence type="ECO:0000313" key="4">
    <source>
        <dbReference type="EMBL" id="ANS80578.1"/>
    </source>
</evidence>
<evidence type="ECO:0000313" key="5">
    <source>
        <dbReference type="Proteomes" id="UP000092482"/>
    </source>
</evidence>
<feature type="compositionally biased region" description="Low complexity" evidence="1">
    <location>
        <begin position="166"/>
        <end position="178"/>
    </location>
</feature>
<gene>
    <name evidence="4" type="ORF">SGUI_3182</name>
</gene>
<dbReference type="Pfam" id="PF03372">
    <property type="entry name" value="Exo_endo_phos"/>
    <property type="match status" value="1"/>
</dbReference>
<dbReference type="PROSITE" id="PS51841">
    <property type="entry name" value="LTD"/>
    <property type="match status" value="1"/>
</dbReference>
<dbReference type="PATRIC" id="fig|1758689.4.peg.3312"/>
<keyword evidence="2" id="KW-0812">Transmembrane</keyword>
<dbReference type="InterPro" id="IPR007253">
    <property type="entry name" value="Cell_wall-bd_2"/>
</dbReference>
<dbReference type="InterPro" id="IPR001322">
    <property type="entry name" value="Lamin_tail_dom"/>
</dbReference>
<sequence length="1164" mass="121404">MPDSGVTSAWWVPVVLALVGAAMYGLRTGATVPRHTCRWSMGVQLMQNHLRRVVAAASTTALAATGLVALAPTSMAAGPGLVVNEVYGGGGNSGADYTNDFVELFNSTEEPIDLDGYAVSYYSSSGNLGNRCELTGTVEPGTHFLVQQQAGSGGTTPLPDPDAECSASMSGSSGSVELTSGEEVVDLVGYGSASLFEGSAAAEGLSNTTSASRTDAVDTDDNAADFTRGEPTPTNSGGGGTDPEPEPDPDPVEASIAEIQGTGEASELVGQSVNTSGVVTAAYPTGGFSGVYLQTAGTGGVEKVPGDASDGIFLYSSWAADNAEIGDCLQVEGAEVVEYNGLTEISGGFVDVVEGCEAVSPTSLSTLPVTDAEKEVYEGMLVQPEGTYTITNNYQLNQYGQIGLALGEEPLYQATDRVLPGEEAEAYEAANQERYITLDDGSSWDYLRNSTAQSSALPYLSAEEPHRTGSQVTFASPVILDYRFQWNYQPVGQVVGSESPVDPITSENDREVDPPAVGGDVQIGAFNVLNYFSDLGRDEEGCDYYADRFGNPVGTDFCEVRGAWSQQAFEDQQAKLVTAINGTDAEVLALMEIENSAALSYIDHPRDKALADLVAALNAEAGEERWAYAPSPTVTPPGEDVIRTAFIYDPSEVSLEGPSMIQLDDAFANARYPLAQEFTTTDGTSFVAIANHFKSKGSGEDDGTGQGLANPARIAQAEALSAWSEEMFADEAVFLMGDFNAYSREDPVRVIEDAGYTNVASAFEPDSMTYQFSGRLGSLDHVFANEAATELVSGAGVWDINGDESIAFQYSRRNYNLVDFHSDDQFASSDHDPVLVGLAGATDEVVPVERIAGTNRYDTAARIAQAYPEDVSTVYVATGESFADALSGAAPAARGLLPTTSSEVAVAPDGSPAPILLTRTDGLPQATIGALEDLEPDNIVILGGEVAVSEDVEEALEGYGEVSRISGEDRYETSALLATQYGEVDHVYVATGQNGAFADALSASSLAATEGVPVLLTRTATVPGSLTTALEALGDPEVIVLGGEGAVSGDVFTALDATERLAGTDRYGTSVAVAERFGYDDTNPAPAVHVATGLDYPDALAGSALAGVQQVPVMLSRTDDIPADTLDAIVALDPAQAFLLGGTTALTDNVFDTLVAALNGDQAP</sequence>
<dbReference type="InterPro" id="IPR036415">
    <property type="entry name" value="Lamin_tail_dom_sf"/>
</dbReference>
<evidence type="ECO:0000256" key="2">
    <source>
        <dbReference type="SAM" id="Phobius"/>
    </source>
</evidence>
<dbReference type="CDD" id="cd10283">
    <property type="entry name" value="MnuA_DNase1-like"/>
    <property type="match status" value="1"/>
</dbReference>
<evidence type="ECO:0000259" key="3">
    <source>
        <dbReference type="PROSITE" id="PS51841"/>
    </source>
</evidence>
<dbReference type="Gene3D" id="3.60.10.10">
    <property type="entry name" value="Endonuclease/exonuclease/phosphatase"/>
    <property type="match status" value="1"/>
</dbReference>
<dbReference type="InterPro" id="IPR036691">
    <property type="entry name" value="Endo/exonu/phosph_ase_sf"/>
</dbReference>
<dbReference type="SUPFAM" id="SSF74853">
    <property type="entry name" value="Lamin A/C globular tail domain"/>
    <property type="match status" value="1"/>
</dbReference>
<feature type="region of interest" description="Disordered" evidence="1">
    <location>
        <begin position="148"/>
        <end position="178"/>
    </location>
</feature>
<keyword evidence="2" id="KW-1133">Transmembrane helix</keyword>
<dbReference type="EC" id="3.1.3.5" evidence="4"/>
<dbReference type="Gene3D" id="3.40.50.12090">
    <property type="match status" value="2"/>
</dbReference>
<feature type="region of interest" description="Disordered" evidence="1">
    <location>
        <begin position="200"/>
        <end position="253"/>
    </location>
</feature>
<keyword evidence="2" id="KW-0472">Membrane</keyword>
<feature type="transmembrane region" description="Helical" evidence="2">
    <location>
        <begin position="12"/>
        <end position="32"/>
    </location>
</feature>
<dbReference type="PANTHER" id="PTHR42834">
    <property type="entry name" value="ENDONUCLEASE/EXONUCLEASE/PHOSPHATASE FAMILY PROTEIN (AFU_ORTHOLOGUE AFUA_3G09210)"/>
    <property type="match status" value="1"/>
</dbReference>
<dbReference type="GO" id="GO:0008253">
    <property type="term" value="F:5'-nucleotidase activity"/>
    <property type="evidence" value="ECO:0007669"/>
    <property type="project" value="UniProtKB-EC"/>
</dbReference>
<keyword evidence="4" id="KW-0378">Hydrolase</keyword>
<dbReference type="PANTHER" id="PTHR42834:SF1">
    <property type="entry name" value="ENDONUCLEASE_EXONUCLEASE_PHOSPHATASE FAMILY PROTEIN (AFU_ORTHOLOGUE AFUA_3G09210)"/>
    <property type="match status" value="1"/>
</dbReference>
<dbReference type="KEGG" id="serj:SGUI_3182"/>
<dbReference type="EMBL" id="CP014989">
    <property type="protein sequence ID" value="ANS80578.1"/>
    <property type="molecule type" value="Genomic_DNA"/>
</dbReference>
<dbReference type="NCBIfam" id="NF033681">
    <property type="entry name" value="ExeM_NucH_DNase"/>
    <property type="match status" value="1"/>
</dbReference>
<dbReference type="Proteomes" id="UP000092482">
    <property type="component" value="Chromosome"/>
</dbReference>
<dbReference type="Pfam" id="PF00932">
    <property type="entry name" value="LTD"/>
    <property type="match status" value="1"/>
</dbReference>